<dbReference type="KEGG" id="mpl:Mpal_0302"/>
<keyword evidence="4" id="KW-0862">Zinc</keyword>
<dbReference type="InterPro" id="IPR020891">
    <property type="entry name" value="UPF0758_CS"/>
</dbReference>
<evidence type="ECO:0000259" key="7">
    <source>
        <dbReference type="PROSITE" id="PS50249"/>
    </source>
</evidence>
<dbReference type="InterPro" id="IPR001405">
    <property type="entry name" value="UPF0758"/>
</dbReference>
<comment type="similarity">
    <text evidence="6">Belongs to the UPF0758 family.</text>
</comment>
<dbReference type="HOGENOM" id="CLU_073529_0_2_2"/>
<evidence type="ECO:0000256" key="5">
    <source>
        <dbReference type="ARBA" id="ARBA00023049"/>
    </source>
</evidence>
<dbReference type="AlphaFoldDB" id="B8GJN0"/>
<dbReference type="Pfam" id="PF04002">
    <property type="entry name" value="RadC"/>
    <property type="match status" value="1"/>
</dbReference>
<evidence type="ECO:0000256" key="2">
    <source>
        <dbReference type="ARBA" id="ARBA00022723"/>
    </source>
</evidence>
<sequence length="225" mass="24839">MVAESQPVQISGIPVIERPREKIQKRGASVLTDRELIAAIIGKGVHGHSVLSVATVVEEQLNRDYPELNYSTLAKIPGIGHVKACQLLACFELARRYIEEEPVRIQRPEDVLPLLPDLREEKQEHFISITMNGAGEMVKVRTITVGLLNQSQIHPREAFADAITDRAASVIFVHNHPSGSLLPSEQDRAVTRQLVEAGKILGIAVLDHLIISKKGFLSMKEQGLI</sequence>
<dbReference type="Proteomes" id="UP000002457">
    <property type="component" value="Chromosome"/>
</dbReference>
<organism evidence="8 9">
    <name type="scientific">Methanosphaerula palustris (strain ATCC BAA-1556 / DSM 19958 / E1-9c)</name>
    <dbReference type="NCBI Taxonomy" id="521011"/>
    <lineage>
        <taxon>Archaea</taxon>
        <taxon>Methanobacteriati</taxon>
        <taxon>Methanobacteriota</taxon>
        <taxon>Stenosarchaea group</taxon>
        <taxon>Methanomicrobia</taxon>
        <taxon>Methanomicrobiales</taxon>
        <taxon>Methanoregulaceae</taxon>
        <taxon>Methanosphaerula</taxon>
    </lineage>
</organism>
<gene>
    <name evidence="8" type="ordered locus">Mpal_0302</name>
</gene>
<keyword evidence="5" id="KW-0482">Metalloprotease</keyword>
<protein>
    <submittedName>
        <fullName evidence="8">DNA repair protein RadC</fullName>
    </submittedName>
</protein>
<dbReference type="eggNOG" id="arCOG04919">
    <property type="taxonomic scope" value="Archaea"/>
</dbReference>
<feature type="domain" description="MPN" evidence="7">
    <location>
        <begin position="97"/>
        <end position="225"/>
    </location>
</feature>
<name>B8GJN0_METPE</name>
<dbReference type="InterPro" id="IPR025657">
    <property type="entry name" value="RadC_JAB"/>
</dbReference>
<accession>B8GJN0</accession>
<evidence type="ECO:0000256" key="1">
    <source>
        <dbReference type="ARBA" id="ARBA00022670"/>
    </source>
</evidence>
<evidence type="ECO:0000256" key="4">
    <source>
        <dbReference type="ARBA" id="ARBA00022833"/>
    </source>
</evidence>
<keyword evidence="9" id="KW-1185">Reference proteome</keyword>
<dbReference type="NCBIfam" id="TIGR00608">
    <property type="entry name" value="radc"/>
    <property type="match status" value="1"/>
</dbReference>
<keyword evidence="2" id="KW-0479">Metal-binding</keyword>
<evidence type="ECO:0000256" key="3">
    <source>
        <dbReference type="ARBA" id="ARBA00022801"/>
    </source>
</evidence>
<dbReference type="CDD" id="cd08071">
    <property type="entry name" value="MPN_DUF2466"/>
    <property type="match status" value="1"/>
</dbReference>
<dbReference type="PANTHER" id="PTHR30471">
    <property type="entry name" value="DNA REPAIR PROTEIN RADC"/>
    <property type="match status" value="1"/>
</dbReference>
<dbReference type="Gene3D" id="3.40.140.10">
    <property type="entry name" value="Cytidine Deaminase, domain 2"/>
    <property type="match status" value="1"/>
</dbReference>
<dbReference type="GO" id="GO:0008237">
    <property type="term" value="F:metallopeptidase activity"/>
    <property type="evidence" value="ECO:0007669"/>
    <property type="project" value="UniProtKB-KW"/>
</dbReference>
<proteinExistence type="inferred from homology"/>
<dbReference type="GO" id="GO:0006508">
    <property type="term" value="P:proteolysis"/>
    <property type="evidence" value="ECO:0007669"/>
    <property type="project" value="UniProtKB-KW"/>
</dbReference>
<evidence type="ECO:0000313" key="9">
    <source>
        <dbReference type="Proteomes" id="UP000002457"/>
    </source>
</evidence>
<dbReference type="PANTHER" id="PTHR30471:SF3">
    <property type="entry name" value="UPF0758 PROTEIN YEES-RELATED"/>
    <property type="match status" value="1"/>
</dbReference>
<reference evidence="8 9" key="1">
    <citation type="journal article" date="2015" name="Genome Announc.">
        <title>Complete Genome Sequence of Methanosphaerula palustris E1-9CT, a Hydrogenotrophic Methanogen Isolated from a Minerotrophic Fen Peatland.</title>
        <authorList>
            <person name="Cadillo-Quiroz H."/>
            <person name="Browne P."/>
            <person name="Kyrpides N."/>
            <person name="Woyke T."/>
            <person name="Goodwin L."/>
            <person name="Detter C."/>
            <person name="Yavitt J.B."/>
            <person name="Zinder S.H."/>
        </authorList>
    </citation>
    <scope>NUCLEOTIDE SEQUENCE [LARGE SCALE GENOMIC DNA]</scope>
    <source>
        <strain evidence="9">ATCC BAA-1556 / DSM 19958 / E1-9c</strain>
    </source>
</reference>
<dbReference type="STRING" id="521011.Mpal_0302"/>
<dbReference type="NCBIfam" id="NF000642">
    <property type="entry name" value="PRK00024.1"/>
    <property type="match status" value="1"/>
</dbReference>
<dbReference type="PROSITE" id="PS01302">
    <property type="entry name" value="UPF0758"/>
    <property type="match status" value="1"/>
</dbReference>
<keyword evidence="3" id="KW-0378">Hydrolase</keyword>
<dbReference type="GO" id="GO:0046872">
    <property type="term" value="F:metal ion binding"/>
    <property type="evidence" value="ECO:0007669"/>
    <property type="project" value="UniProtKB-KW"/>
</dbReference>
<evidence type="ECO:0000256" key="6">
    <source>
        <dbReference type="RuleBase" id="RU003797"/>
    </source>
</evidence>
<evidence type="ECO:0000313" key="8">
    <source>
        <dbReference type="EMBL" id="ACL15684.1"/>
    </source>
</evidence>
<dbReference type="InterPro" id="IPR037518">
    <property type="entry name" value="MPN"/>
</dbReference>
<dbReference type="EMBL" id="CP001338">
    <property type="protein sequence ID" value="ACL15684.1"/>
    <property type="molecule type" value="Genomic_DNA"/>
</dbReference>
<dbReference type="PROSITE" id="PS50249">
    <property type="entry name" value="MPN"/>
    <property type="match status" value="1"/>
</dbReference>
<dbReference type="Pfam" id="PF20582">
    <property type="entry name" value="UPF0758_N"/>
    <property type="match status" value="1"/>
</dbReference>
<keyword evidence="1" id="KW-0645">Protease</keyword>
<dbReference type="InterPro" id="IPR046778">
    <property type="entry name" value="UPF0758_N"/>
</dbReference>